<dbReference type="PANTHER" id="PTHR13586">
    <property type="entry name" value="SCD6 PROTEIN-RELATED"/>
    <property type="match status" value="1"/>
</dbReference>
<dbReference type="InterPro" id="IPR025768">
    <property type="entry name" value="TFG_box"/>
</dbReference>
<keyword evidence="6" id="KW-1185">Reference proteome</keyword>
<feature type="short sequence motif" description="TFG box" evidence="2">
    <location>
        <begin position="57"/>
        <end position="77"/>
    </location>
</feature>
<evidence type="ECO:0000256" key="1">
    <source>
        <dbReference type="PROSITE-ProRule" id="PRU00846"/>
    </source>
</evidence>
<reference evidence="5 6" key="1">
    <citation type="submission" date="2024-02" db="EMBL/GenBank/DDBJ databases">
        <authorList>
            <person name="Vignale AGUSTIN F."/>
            <person name="Sosa J E."/>
            <person name="Modenutti C."/>
        </authorList>
    </citation>
    <scope>NUCLEOTIDE SEQUENCE [LARGE SCALE GENOMIC DNA]</scope>
</reference>
<organism evidence="5 6">
    <name type="scientific">Ilex paraguariensis</name>
    <name type="common">yerba mate</name>
    <dbReference type="NCBI Taxonomy" id="185542"/>
    <lineage>
        <taxon>Eukaryota</taxon>
        <taxon>Viridiplantae</taxon>
        <taxon>Streptophyta</taxon>
        <taxon>Embryophyta</taxon>
        <taxon>Tracheophyta</taxon>
        <taxon>Spermatophyta</taxon>
        <taxon>Magnoliopsida</taxon>
        <taxon>eudicotyledons</taxon>
        <taxon>Gunneridae</taxon>
        <taxon>Pentapetalae</taxon>
        <taxon>asterids</taxon>
        <taxon>campanulids</taxon>
        <taxon>Aquifoliales</taxon>
        <taxon>Aquifoliaceae</taxon>
        <taxon>Ilex</taxon>
    </lineage>
</organism>
<evidence type="ECO:0000313" key="5">
    <source>
        <dbReference type="EMBL" id="CAK9187348.1"/>
    </source>
</evidence>
<evidence type="ECO:0000259" key="3">
    <source>
        <dbReference type="PROSITE" id="PS51513"/>
    </source>
</evidence>
<comment type="caution">
    <text evidence="5">The sequence shown here is derived from an EMBL/GenBank/DDBJ whole genome shotgun (WGS) entry which is preliminary data.</text>
</comment>
<dbReference type="PROSITE" id="PS51536">
    <property type="entry name" value="TFG"/>
    <property type="match status" value="1"/>
</dbReference>
<evidence type="ECO:0000313" key="6">
    <source>
        <dbReference type="Proteomes" id="UP001642360"/>
    </source>
</evidence>
<name>A0ABC8V1W1_9AQUA</name>
<feature type="short sequence motif" description="FFD box" evidence="1">
    <location>
        <begin position="35"/>
        <end position="50"/>
    </location>
</feature>
<evidence type="ECO:0000256" key="2">
    <source>
        <dbReference type="PROSITE-ProRule" id="PRU00869"/>
    </source>
</evidence>
<gene>
    <name evidence="5" type="ORF">ILEXP_LOCUS57881</name>
</gene>
<accession>A0ABC8V1W1</accession>
<dbReference type="AlphaFoldDB" id="A0ABC8V1W1"/>
<dbReference type="EMBL" id="CAUOFW020009945">
    <property type="protein sequence ID" value="CAK9187348.1"/>
    <property type="molecule type" value="Genomic_DNA"/>
</dbReference>
<dbReference type="PROSITE" id="PS51513">
    <property type="entry name" value="FFD"/>
    <property type="match status" value="1"/>
</dbReference>
<dbReference type="InterPro" id="IPR019050">
    <property type="entry name" value="FDF_dom"/>
</dbReference>
<feature type="domain" description="TFG box profile" evidence="4">
    <location>
        <begin position="57"/>
        <end position="77"/>
    </location>
</feature>
<sequence length="119" mass="13866">MNKNSTRRRYGSFLIKVTNLNMKTKKWMETRVTKPVYCKDDFFDSLSCNPLYRESGRGKVKLAEQRRLDTETFGEFQRHQLGCSIHGPGRVGRSRGSYRGRGYGHAERGRGRTVWCRVT</sequence>
<protein>
    <submittedName>
        <fullName evidence="5">Uncharacterized protein</fullName>
    </submittedName>
</protein>
<proteinExistence type="predicted"/>
<dbReference type="Proteomes" id="UP001642360">
    <property type="component" value="Unassembled WGS sequence"/>
</dbReference>
<feature type="domain" description="FFD box profile" evidence="3">
    <location>
        <begin position="35"/>
        <end position="50"/>
    </location>
</feature>
<dbReference type="InterPro" id="IPR025761">
    <property type="entry name" value="FFD_box"/>
</dbReference>
<dbReference type="PANTHER" id="PTHR13586:SF14">
    <property type="entry name" value="PROTEIN DECAPPING 5-LIKE"/>
    <property type="match status" value="1"/>
</dbReference>
<evidence type="ECO:0000259" key="4">
    <source>
        <dbReference type="PROSITE" id="PS51536"/>
    </source>
</evidence>
<dbReference type="SMART" id="SM01199">
    <property type="entry name" value="FDF"/>
    <property type="match status" value="1"/>
</dbReference>